<protein>
    <submittedName>
        <fullName evidence="3">Recombinase</fullName>
    </submittedName>
</protein>
<dbReference type="Gene3D" id="3.40.50.1390">
    <property type="entry name" value="Resolvase, N-terminal catalytic domain"/>
    <property type="match status" value="1"/>
</dbReference>
<dbReference type="PANTHER" id="PTHR30461">
    <property type="entry name" value="DNA-INVERTASE FROM LAMBDOID PROPHAGE"/>
    <property type="match status" value="1"/>
</dbReference>
<dbReference type="AlphaFoldDB" id="A0A6J4JQZ7"/>
<dbReference type="EMBL" id="CADCTK010000854">
    <property type="protein sequence ID" value="CAA9285001.1"/>
    <property type="molecule type" value="Genomic_DNA"/>
</dbReference>
<reference evidence="3" key="1">
    <citation type="submission" date="2020-02" db="EMBL/GenBank/DDBJ databases">
        <authorList>
            <person name="Meier V. D."/>
        </authorList>
    </citation>
    <scope>NUCLEOTIDE SEQUENCE</scope>
    <source>
        <strain evidence="3">AVDCRST_MAG26</strain>
    </source>
</reference>
<dbReference type="Pfam" id="PF07508">
    <property type="entry name" value="Recombinase"/>
    <property type="match status" value="1"/>
</dbReference>
<proteinExistence type="predicted"/>
<dbReference type="InterPro" id="IPR006119">
    <property type="entry name" value="Resolv_N"/>
</dbReference>
<dbReference type="PROSITE" id="PS51737">
    <property type="entry name" value="RECOMBINASE_DNA_BIND"/>
    <property type="match status" value="1"/>
</dbReference>
<dbReference type="Gene3D" id="3.90.1750.20">
    <property type="entry name" value="Putative Large Serine Recombinase, Chain B, Domain 2"/>
    <property type="match status" value="1"/>
</dbReference>
<feature type="domain" description="Resolvase/invertase-type recombinase catalytic" evidence="1">
    <location>
        <begin position="15"/>
        <end position="165"/>
    </location>
</feature>
<dbReference type="InterPro" id="IPR038109">
    <property type="entry name" value="DNA_bind_recomb_sf"/>
</dbReference>
<organism evidence="3">
    <name type="scientific">uncultured Chloroflexia bacterium</name>
    <dbReference type="NCBI Taxonomy" id="1672391"/>
    <lineage>
        <taxon>Bacteria</taxon>
        <taxon>Bacillati</taxon>
        <taxon>Chloroflexota</taxon>
        <taxon>Chloroflexia</taxon>
        <taxon>environmental samples</taxon>
    </lineage>
</organism>
<dbReference type="PROSITE" id="PS51736">
    <property type="entry name" value="RECOMBINASES_3"/>
    <property type="match status" value="1"/>
</dbReference>
<dbReference type="InterPro" id="IPR050639">
    <property type="entry name" value="SSR_resolvase"/>
</dbReference>
<evidence type="ECO:0000313" key="3">
    <source>
        <dbReference type="EMBL" id="CAA9285001.1"/>
    </source>
</evidence>
<dbReference type="GO" id="GO:0000150">
    <property type="term" value="F:DNA strand exchange activity"/>
    <property type="evidence" value="ECO:0007669"/>
    <property type="project" value="InterPro"/>
</dbReference>
<dbReference type="SUPFAM" id="SSF53041">
    <property type="entry name" value="Resolvase-like"/>
    <property type="match status" value="1"/>
</dbReference>
<sequence>MGTNENVTRQHQALHALVYVRQSSPKQVLHHRESQTNQYALVQRAVALGWLPEHITVIDTDLGFSGRDGQRPGFRELVTEVSLGHVGIVLAYEASRLARNNADWYALLDLAALRGTLIADSEGVYDPRTPNDRLLLGLRGMLSEAELHLLQLRLAAGRQRQIERGVFRQQLPTGLVRLPDGRVLKDPDLQIQHTIELVFARFGALGSCQKVLRSLRDDSILLPRRQTGGPDAGATLWKPPSEGAIYAILHNPAYAGAFVYGQHRRHPDSLPGQQAPRVHCRMDQWSQLHHDIYPAYISWEEFMGNQARLSENANRYHEQRRGAVRDGPALLAGLAVCARCGRLLHVEYKQHHHYVCSALAKECGVAICLYVAGDGVDAAVVEAFFSALQPAELAVLDDVLASQRADHARLQQQYTDQVARTDYEARLAQRQYLTVDPDNRLVASELERRWELALRASAEAREAAERFAAQADLPHLDPLLRQQLSDLGPQMPALWASGRLSLQHKKELLRSLIRRVILDREQAERVDVTIVWVSGAMTQMQVPTTTAHTAQLERYEELVARVAELSAAGFSDPVIAERLRQDGFRSSRQTRLPTSSVTRIRRSQRQVSVRGQFRSQAQVGGAWTVWGLARHLGVRREWLYRRIVAGRLPAERHPVTGHYLIADDPVVVAALQEEVRAQSPRVLHVEAAERGGQ</sequence>
<dbReference type="Pfam" id="PF13408">
    <property type="entry name" value="Zn_ribbon_recom"/>
    <property type="match status" value="1"/>
</dbReference>
<evidence type="ECO:0000259" key="2">
    <source>
        <dbReference type="PROSITE" id="PS51737"/>
    </source>
</evidence>
<dbReference type="GO" id="GO:0003677">
    <property type="term" value="F:DNA binding"/>
    <property type="evidence" value="ECO:0007669"/>
    <property type="project" value="InterPro"/>
</dbReference>
<dbReference type="CDD" id="cd00338">
    <property type="entry name" value="Ser_Recombinase"/>
    <property type="match status" value="1"/>
</dbReference>
<dbReference type="InterPro" id="IPR011109">
    <property type="entry name" value="DNA_bind_recombinase_dom"/>
</dbReference>
<feature type="domain" description="Recombinase" evidence="2">
    <location>
        <begin position="172"/>
        <end position="315"/>
    </location>
</feature>
<dbReference type="PANTHER" id="PTHR30461:SF23">
    <property type="entry name" value="DNA RECOMBINASE-RELATED"/>
    <property type="match status" value="1"/>
</dbReference>
<gene>
    <name evidence="3" type="ORF">AVDCRST_MAG26-3661</name>
</gene>
<evidence type="ECO:0000259" key="1">
    <source>
        <dbReference type="PROSITE" id="PS51736"/>
    </source>
</evidence>
<dbReference type="InterPro" id="IPR025827">
    <property type="entry name" value="Zn_ribbon_recom_dom"/>
</dbReference>
<accession>A0A6J4JQZ7</accession>
<dbReference type="SMART" id="SM00857">
    <property type="entry name" value="Resolvase"/>
    <property type="match status" value="1"/>
</dbReference>
<dbReference type="Pfam" id="PF00239">
    <property type="entry name" value="Resolvase"/>
    <property type="match status" value="1"/>
</dbReference>
<dbReference type="InterPro" id="IPR036162">
    <property type="entry name" value="Resolvase-like_N_sf"/>
</dbReference>
<name>A0A6J4JQZ7_9CHLR</name>